<reference evidence="2 3" key="1">
    <citation type="journal article" date="2015" name="BMC Genomics">
        <title>Genome mining reveals unlocked bioactive potential of marine Gram-negative bacteria.</title>
        <authorList>
            <person name="Machado H."/>
            <person name="Sonnenschein E.C."/>
            <person name="Melchiorsen J."/>
            <person name="Gram L."/>
        </authorList>
    </citation>
    <scope>NUCLEOTIDE SEQUENCE [LARGE SCALE GENOMIC DNA]</scope>
    <source>
        <strain evidence="2 3">S3137</strain>
    </source>
</reference>
<organism evidence="2 3">
    <name type="scientific">Pseudoalteromonas ruthenica</name>
    <dbReference type="NCBI Taxonomy" id="151081"/>
    <lineage>
        <taxon>Bacteria</taxon>
        <taxon>Pseudomonadati</taxon>
        <taxon>Pseudomonadota</taxon>
        <taxon>Gammaproteobacteria</taxon>
        <taxon>Alteromonadales</taxon>
        <taxon>Pseudoalteromonadaceae</taxon>
        <taxon>Pseudoalteromonas</taxon>
    </lineage>
</organism>
<dbReference type="SUPFAM" id="SSF48619">
    <property type="entry name" value="Phospholipase A2, PLA2"/>
    <property type="match status" value="1"/>
</dbReference>
<dbReference type="Proteomes" id="UP000033664">
    <property type="component" value="Unassembled WGS sequence"/>
</dbReference>
<comment type="caution">
    <text evidence="2">The sequence shown here is derived from an EMBL/GenBank/DDBJ whole genome shotgun (WGS) entry which is preliminary data.</text>
</comment>
<dbReference type="GO" id="GO:0006644">
    <property type="term" value="P:phospholipid metabolic process"/>
    <property type="evidence" value="ECO:0007669"/>
    <property type="project" value="InterPro"/>
</dbReference>
<evidence type="ECO:0008006" key="4">
    <source>
        <dbReference type="Google" id="ProtNLM"/>
    </source>
</evidence>
<evidence type="ECO:0000256" key="1">
    <source>
        <dbReference type="SAM" id="SignalP"/>
    </source>
</evidence>
<protein>
    <recommendedName>
        <fullName evidence="4">FAD-binding oxidoreductase</fullName>
    </recommendedName>
</protein>
<dbReference type="EMBL" id="JXXZ01000013">
    <property type="protein sequence ID" value="KJY97092.1"/>
    <property type="molecule type" value="Genomic_DNA"/>
</dbReference>
<dbReference type="GeneID" id="58229756"/>
<evidence type="ECO:0000313" key="3">
    <source>
        <dbReference type="Proteomes" id="UP000033664"/>
    </source>
</evidence>
<dbReference type="GO" id="GO:0004623">
    <property type="term" value="F:phospholipase A2 activity"/>
    <property type="evidence" value="ECO:0007669"/>
    <property type="project" value="InterPro"/>
</dbReference>
<dbReference type="InterPro" id="IPR036444">
    <property type="entry name" value="PLipase_A2_dom_sf"/>
</dbReference>
<dbReference type="RefSeq" id="WP_045978492.1">
    <property type="nucleotide sequence ID" value="NZ_JXXY01000003.1"/>
</dbReference>
<evidence type="ECO:0000313" key="2">
    <source>
        <dbReference type="EMBL" id="KJY97092.1"/>
    </source>
</evidence>
<dbReference type="OrthoDB" id="7855474at2"/>
<proteinExistence type="predicted"/>
<dbReference type="GO" id="GO:0050482">
    <property type="term" value="P:arachidonate secretion"/>
    <property type="evidence" value="ECO:0007669"/>
    <property type="project" value="InterPro"/>
</dbReference>
<dbReference type="eggNOG" id="COG2303">
    <property type="taxonomic scope" value="Bacteria"/>
</dbReference>
<dbReference type="PATRIC" id="fig|151081.8.peg.626"/>
<sequence>MTKLSHWLLLMLPLFAHGAELRPFTTDGCSLFPDGTLTNSVKWQHCCISHDLAYWQGGTQTQRDAADAALAQCVRDLDEPAIATLMHIGVQLGGGPLYPTWYRWGYGWPYARSYGALTIDEQQQVQKRLAELVPDSLSSDPSDKERP</sequence>
<accession>A0A0F4PVA3</accession>
<keyword evidence="3" id="KW-1185">Reference proteome</keyword>
<gene>
    <name evidence="2" type="ORF">TW72_14750</name>
</gene>
<dbReference type="AlphaFoldDB" id="A0A0F4PVA3"/>
<feature type="chain" id="PRO_5002474462" description="FAD-binding oxidoreductase" evidence="1">
    <location>
        <begin position="19"/>
        <end position="147"/>
    </location>
</feature>
<keyword evidence="1" id="KW-0732">Signal</keyword>
<name>A0A0F4PVA3_9GAMM</name>
<feature type="signal peptide" evidence="1">
    <location>
        <begin position="1"/>
        <end position="18"/>
    </location>
</feature>